<feature type="transmembrane region" description="Helical" evidence="1">
    <location>
        <begin position="87"/>
        <end position="108"/>
    </location>
</feature>
<feature type="transmembrane region" description="Helical" evidence="1">
    <location>
        <begin position="155"/>
        <end position="177"/>
    </location>
</feature>
<feature type="transmembrane region" description="Helical" evidence="1">
    <location>
        <begin position="128"/>
        <end position="148"/>
    </location>
</feature>
<dbReference type="SMART" id="SM00014">
    <property type="entry name" value="acidPPc"/>
    <property type="match status" value="1"/>
</dbReference>
<reference evidence="3" key="1">
    <citation type="submission" date="2022-10" db="EMBL/GenBank/DDBJ databases">
        <title>WGS of marine actinomycetes from Thailand.</title>
        <authorList>
            <person name="Thawai C."/>
        </authorList>
    </citation>
    <scope>NUCLEOTIDE SEQUENCE</scope>
    <source>
        <strain evidence="3">SW21</strain>
    </source>
</reference>
<dbReference type="Proteomes" id="UP001143347">
    <property type="component" value="Unassembled WGS sequence"/>
</dbReference>
<feature type="domain" description="Phosphatidic acid phosphatase type 2/haloperoxidase" evidence="2">
    <location>
        <begin position="85"/>
        <end position="198"/>
    </location>
</feature>
<organism evidence="3 4">
    <name type="scientific">Gordonia aquimaris</name>
    <dbReference type="NCBI Taxonomy" id="2984863"/>
    <lineage>
        <taxon>Bacteria</taxon>
        <taxon>Bacillati</taxon>
        <taxon>Actinomycetota</taxon>
        <taxon>Actinomycetes</taxon>
        <taxon>Mycobacteriales</taxon>
        <taxon>Gordoniaceae</taxon>
        <taxon>Gordonia</taxon>
    </lineage>
</organism>
<keyword evidence="4" id="KW-1185">Reference proteome</keyword>
<evidence type="ECO:0000256" key="1">
    <source>
        <dbReference type="SAM" id="Phobius"/>
    </source>
</evidence>
<dbReference type="InterPro" id="IPR036938">
    <property type="entry name" value="PAP2/HPO_sf"/>
</dbReference>
<proteinExistence type="predicted"/>
<evidence type="ECO:0000313" key="3">
    <source>
        <dbReference type="EMBL" id="MCX2963645.1"/>
    </source>
</evidence>
<dbReference type="AlphaFoldDB" id="A0A9X3I463"/>
<dbReference type="SUPFAM" id="SSF48317">
    <property type="entry name" value="Acid phosphatase/Vanadium-dependent haloperoxidase"/>
    <property type="match status" value="1"/>
</dbReference>
<accession>A0A9X3I463</accession>
<dbReference type="EMBL" id="JAPKFM010000004">
    <property type="protein sequence ID" value="MCX2963645.1"/>
    <property type="molecule type" value="Genomic_DNA"/>
</dbReference>
<protein>
    <submittedName>
        <fullName evidence="3">Phosphatase PAP2 family protein</fullName>
    </submittedName>
</protein>
<dbReference type="Pfam" id="PF01569">
    <property type="entry name" value="PAP2"/>
    <property type="match status" value="1"/>
</dbReference>
<comment type="caution">
    <text evidence="3">The sequence shown here is derived from an EMBL/GenBank/DDBJ whole genome shotgun (WGS) entry which is preliminary data.</text>
</comment>
<evidence type="ECO:0000313" key="4">
    <source>
        <dbReference type="Proteomes" id="UP001143347"/>
    </source>
</evidence>
<name>A0A9X3I463_9ACTN</name>
<feature type="transmembrane region" description="Helical" evidence="1">
    <location>
        <begin position="183"/>
        <end position="201"/>
    </location>
</feature>
<sequence length="229" mass="24055">MKRFSALMIATVLLLLVLAYGVGVMTRHQPLEALDESTLQFVLDHRDPTRSGIVVLVTALFGPLWVAVMTMTAAGVAFVADRTVVRALTIVATVSAAGGICEILKVVVHRARPPAIDQITTVETVNSYPSGHVTGIAALLLVLAVIITHTTLTRSIAIISALALTAVVAATRLYMAAHWLTDVSAAVALAGAAALTVPVAVRGVVLRFPIAATGTARHRHPAQGRHESR</sequence>
<keyword evidence="1" id="KW-0812">Transmembrane</keyword>
<dbReference type="Gene3D" id="1.20.144.10">
    <property type="entry name" value="Phosphatidic acid phosphatase type 2/haloperoxidase"/>
    <property type="match status" value="1"/>
</dbReference>
<dbReference type="RefSeq" id="WP_235722877.1">
    <property type="nucleotide sequence ID" value="NZ_JAPKFM010000004.1"/>
</dbReference>
<keyword evidence="1" id="KW-1133">Transmembrane helix</keyword>
<keyword evidence="1" id="KW-0472">Membrane</keyword>
<gene>
    <name evidence="3" type="ORF">OSB52_05995</name>
</gene>
<evidence type="ECO:0000259" key="2">
    <source>
        <dbReference type="SMART" id="SM00014"/>
    </source>
</evidence>
<feature type="transmembrane region" description="Helical" evidence="1">
    <location>
        <begin position="53"/>
        <end position="80"/>
    </location>
</feature>
<dbReference type="InterPro" id="IPR000326">
    <property type="entry name" value="PAP2/HPO"/>
</dbReference>